<accession>A0ABM9P052</accession>
<name>A0ABM9P052_9FLAO</name>
<gene>
    <name evidence="1" type="ORF">TD3509T_1845</name>
</gene>
<proteinExistence type="predicted"/>
<evidence type="ECO:0000313" key="1">
    <source>
        <dbReference type="EMBL" id="CAL2085207.1"/>
    </source>
</evidence>
<dbReference type="Proteomes" id="UP001497514">
    <property type="component" value="Chromosome"/>
</dbReference>
<keyword evidence="2" id="KW-1185">Reference proteome</keyword>
<organism evidence="1 2">
    <name type="scientific">Tenacibaculum dicentrarchi</name>
    <dbReference type="NCBI Taxonomy" id="669041"/>
    <lineage>
        <taxon>Bacteria</taxon>
        <taxon>Pseudomonadati</taxon>
        <taxon>Bacteroidota</taxon>
        <taxon>Flavobacteriia</taxon>
        <taxon>Flavobacteriales</taxon>
        <taxon>Flavobacteriaceae</taxon>
        <taxon>Tenacibaculum</taxon>
    </lineage>
</organism>
<evidence type="ECO:0000313" key="2">
    <source>
        <dbReference type="Proteomes" id="UP001497514"/>
    </source>
</evidence>
<reference evidence="1 2" key="1">
    <citation type="submission" date="2024-05" db="EMBL/GenBank/DDBJ databases">
        <authorList>
            <person name="Duchaud E."/>
        </authorList>
    </citation>
    <scope>NUCLEOTIDE SEQUENCE [LARGE SCALE GENOMIC DNA]</scope>
    <source>
        <strain evidence="1">Ena-SAMPLE-TAB-13-05-2024-13:56:06:370-140309</strain>
    </source>
</reference>
<sequence>MKTYKLKVPVYISTEKKDESTTITFKELVFSKDLLINNLIDKINVFNKEKKPITKDKRNKSITQNIEKVAFEKISFGNDSGLLLRVTSFITNHFDGYVETIEKVKLKKTDKIGSKNYIFILYPHTFGVNKLQFKWIIFLYEDPNKNNSEIVNASKMVLKDILDIEIKNIKLNDIISRFKKNKIIPELSLKLSSFEFDENDEDYHFHEYVTESKSSKIKETVYKDIPLDKVKKIIEDTKIFKFFSKRSLKITNGKQQFKIEQNSIDEVIEKINEVAEESYNFSTEITSNEIENDEIYKTSFIIKKLQPVIENFLGYNDDL</sequence>
<evidence type="ECO:0008006" key="3">
    <source>
        <dbReference type="Google" id="ProtNLM"/>
    </source>
</evidence>
<protein>
    <recommendedName>
        <fullName evidence="3">Initiator Rep protein domain-containing protein</fullName>
    </recommendedName>
</protein>
<dbReference type="EMBL" id="OZ038524">
    <property type="protein sequence ID" value="CAL2085207.1"/>
    <property type="molecule type" value="Genomic_DNA"/>
</dbReference>
<dbReference type="RefSeq" id="WP_058885633.1">
    <property type="nucleotide sequence ID" value="NZ_OZ038524.1"/>
</dbReference>